<name>A0A6G1LWN0_ORBOL</name>
<keyword evidence="1" id="KW-0560">Oxidoreductase</keyword>
<dbReference type="Proteomes" id="UP000483672">
    <property type="component" value="Unassembled WGS sequence"/>
</dbReference>
<comment type="caution">
    <text evidence="3">The sequence shown here is derived from an EMBL/GenBank/DDBJ whole genome shotgun (WGS) entry which is preliminary data.</text>
</comment>
<gene>
    <name evidence="4" type="ORF">TWF191_005749</name>
    <name evidence="3" type="ORF">TWF679_010503</name>
</gene>
<proteinExistence type="predicted"/>
<dbReference type="PANTHER" id="PTHR43625">
    <property type="entry name" value="AFLATOXIN B1 ALDEHYDE REDUCTASE"/>
    <property type="match status" value="1"/>
</dbReference>
<evidence type="ECO:0000256" key="1">
    <source>
        <dbReference type="ARBA" id="ARBA00023002"/>
    </source>
</evidence>
<evidence type="ECO:0000313" key="5">
    <source>
        <dbReference type="Proteomes" id="UP000483672"/>
    </source>
</evidence>
<dbReference type="InterPro" id="IPR050791">
    <property type="entry name" value="Aldo-Keto_reductase"/>
</dbReference>
<dbReference type="GO" id="GO:0016491">
    <property type="term" value="F:oxidoreductase activity"/>
    <property type="evidence" value="ECO:0007669"/>
    <property type="project" value="UniProtKB-KW"/>
</dbReference>
<dbReference type="OrthoDB" id="37537at2759"/>
<dbReference type="CDD" id="cd19144">
    <property type="entry name" value="AKR_AKR13A1"/>
    <property type="match status" value="1"/>
</dbReference>
<feature type="domain" description="NADP-dependent oxidoreductase" evidence="2">
    <location>
        <begin position="22"/>
        <end position="319"/>
    </location>
</feature>
<sequence length="361" mass="40308">MVTYGTPIPTRRLGKNGPSVSELGYGAMGLSIGYGTAKPDEHRFKMLDAVIESGIYFIDTSDIYGDSEELIGRWFKQNPGLREKVFLATKFGIKMDRSNGAFWADGSPEYVKTAVESNLKRLDIDYIDLYYVHRIDSKIPIELTMGALKELKQAGKIRHIGLSEASAETIRRAHAVEPLAAVQLEYSPFAIDIEEPERNVLNTCRELGIATVAYSPLGRGFLTGRYRSTEDFEPGDFRTYAPRFSKENFPKNLELVDGIKALADKKGVTAAQLTLAWVLSRGDDVIPIPGTTRLEGLEENLGSLKVELSEEEKKEVERLAKECVPVGERYPAGMNDVLFADTVPLDQYKPSNLIDDLRYRN</sequence>
<evidence type="ECO:0000313" key="6">
    <source>
        <dbReference type="Proteomes" id="UP000614610"/>
    </source>
</evidence>
<dbReference type="InterPro" id="IPR023210">
    <property type="entry name" value="NADP_OxRdtase_dom"/>
</dbReference>
<dbReference type="AlphaFoldDB" id="A0A6G1LWN0"/>
<dbReference type="Pfam" id="PF00248">
    <property type="entry name" value="Aldo_ket_red"/>
    <property type="match status" value="1"/>
</dbReference>
<organism evidence="3 6">
    <name type="scientific">Orbilia oligospora</name>
    <name type="common">Nematode-trapping fungus</name>
    <name type="synonym">Arthrobotrys oligospora</name>
    <dbReference type="NCBI Taxonomy" id="2813651"/>
    <lineage>
        <taxon>Eukaryota</taxon>
        <taxon>Fungi</taxon>
        <taxon>Dikarya</taxon>
        <taxon>Ascomycota</taxon>
        <taxon>Pezizomycotina</taxon>
        <taxon>Orbiliomycetes</taxon>
        <taxon>Orbiliales</taxon>
        <taxon>Orbiliaceae</taxon>
        <taxon>Orbilia</taxon>
    </lineage>
</organism>
<evidence type="ECO:0000313" key="3">
    <source>
        <dbReference type="EMBL" id="KAF3203193.1"/>
    </source>
</evidence>
<reference evidence="3 5" key="1">
    <citation type="submission" date="2019-06" db="EMBL/GenBank/DDBJ databases">
        <authorList>
            <person name="Palmer J.M."/>
        </authorList>
    </citation>
    <scope>NUCLEOTIDE SEQUENCE</scope>
    <source>
        <strain evidence="4 5">TWF191</strain>
        <strain evidence="3">TWF679</strain>
    </source>
</reference>
<dbReference type="PANTHER" id="PTHR43625:SF40">
    <property type="entry name" value="ALDO-KETO REDUCTASE YAKC [NADP(+)]"/>
    <property type="match status" value="1"/>
</dbReference>
<protein>
    <recommendedName>
        <fullName evidence="2">NADP-dependent oxidoreductase domain-containing protein</fullName>
    </recommendedName>
</protein>
<evidence type="ECO:0000313" key="4">
    <source>
        <dbReference type="EMBL" id="KAF3231689.1"/>
    </source>
</evidence>
<evidence type="ECO:0000259" key="2">
    <source>
        <dbReference type="Pfam" id="PF00248"/>
    </source>
</evidence>
<dbReference type="EMBL" id="WIPF01000003">
    <property type="protein sequence ID" value="KAF3231689.1"/>
    <property type="molecule type" value="Genomic_DNA"/>
</dbReference>
<dbReference type="GO" id="GO:0005737">
    <property type="term" value="C:cytoplasm"/>
    <property type="evidence" value="ECO:0007669"/>
    <property type="project" value="TreeGrafter"/>
</dbReference>
<dbReference type="SUPFAM" id="SSF51430">
    <property type="entry name" value="NAD(P)-linked oxidoreductase"/>
    <property type="match status" value="1"/>
</dbReference>
<dbReference type="Proteomes" id="UP000614610">
    <property type="component" value="Unassembled WGS sequence"/>
</dbReference>
<dbReference type="Gene3D" id="3.20.20.100">
    <property type="entry name" value="NADP-dependent oxidoreductase domain"/>
    <property type="match status" value="1"/>
</dbReference>
<accession>A0A6G1LWN0</accession>
<dbReference type="EMBL" id="WIWT01000081">
    <property type="protein sequence ID" value="KAF3203193.1"/>
    <property type="molecule type" value="Genomic_DNA"/>
</dbReference>
<dbReference type="InterPro" id="IPR036812">
    <property type="entry name" value="NAD(P)_OxRdtase_dom_sf"/>
</dbReference>